<dbReference type="SUPFAM" id="SSF47384">
    <property type="entry name" value="Homodimeric domain of signal transducing histidine kinase"/>
    <property type="match status" value="1"/>
</dbReference>
<dbReference type="InterPro" id="IPR003594">
    <property type="entry name" value="HATPase_dom"/>
</dbReference>
<gene>
    <name evidence="10" type="ORF">J8J14_01610</name>
</gene>
<feature type="domain" description="PAC" evidence="9">
    <location>
        <begin position="449"/>
        <end position="501"/>
    </location>
</feature>
<dbReference type="SUPFAM" id="SSF55874">
    <property type="entry name" value="ATPase domain of HSP90 chaperone/DNA topoisomerase II/histidine kinase"/>
    <property type="match status" value="1"/>
</dbReference>
<evidence type="ECO:0000256" key="1">
    <source>
        <dbReference type="ARBA" id="ARBA00000085"/>
    </source>
</evidence>
<reference evidence="10 11" key="1">
    <citation type="submission" date="2021-03" db="EMBL/GenBank/DDBJ databases">
        <authorList>
            <person name="So Y."/>
        </authorList>
    </citation>
    <scope>NUCLEOTIDE SEQUENCE [LARGE SCALE GENOMIC DNA]</scope>
    <source>
        <strain evidence="10 11">SSH11</strain>
    </source>
</reference>
<feature type="domain" description="Histidine kinase" evidence="7">
    <location>
        <begin position="663"/>
        <end position="894"/>
    </location>
</feature>
<protein>
    <recommendedName>
        <fullName evidence="2">histidine kinase</fullName>
        <ecNumber evidence="2">2.7.13.3</ecNumber>
    </recommendedName>
</protein>
<keyword evidence="6" id="KW-0812">Transmembrane</keyword>
<dbReference type="SMART" id="SM00388">
    <property type="entry name" value="HisKA"/>
    <property type="match status" value="1"/>
</dbReference>
<proteinExistence type="predicted"/>
<dbReference type="Pfam" id="PF00072">
    <property type="entry name" value="Response_reg"/>
    <property type="match status" value="1"/>
</dbReference>
<dbReference type="InterPro" id="IPR036097">
    <property type="entry name" value="HisK_dim/P_sf"/>
</dbReference>
<organism evidence="10 11">
    <name type="scientific">Pararoseomonas baculiformis</name>
    <dbReference type="NCBI Taxonomy" id="2820812"/>
    <lineage>
        <taxon>Bacteria</taxon>
        <taxon>Pseudomonadati</taxon>
        <taxon>Pseudomonadota</taxon>
        <taxon>Alphaproteobacteria</taxon>
        <taxon>Acetobacterales</taxon>
        <taxon>Acetobacteraceae</taxon>
        <taxon>Pararoseomonas</taxon>
    </lineage>
</organism>
<dbReference type="Gene3D" id="1.10.287.130">
    <property type="match status" value="1"/>
</dbReference>
<evidence type="ECO:0000259" key="9">
    <source>
        <dbReference type="PROSITE" id="PS50113"/>
    </source>
</evidence>
<dbReference type="InterPro" id="IPR001610">
    <property type="entry name" value="PAC"/>
</dbReference>
<dbReference type="EC" id="2.7.13.3" evidence="2"/>
<evidence type="ECO:0000256" key="4">
    <source>
        <dbReference type="PROSITE-ProRule" id="PRU00169"/>
    </source>
</evidence>
<feature type="transmembrane region" description="Helical" evidence="6">
    <location>
        <begin position="27"/>
        <end position="50"/>
    </location>
</feature>
<keyword evidence="3 4" id="KW-0597">Phosphoprotein</keyword>
<dbReference type="InterPro" id="IPR000700">
    <property type="entry name" value="PAS-assoc_C"/>
</dbReference>
<keyword evidence="6" id="KW-0472">Membrane</keyword>
<dbReference type="SUPFAM" id="SSF55785">
    <property type="entry name" value="PYP-like sensor domain (PAS domain)"/>
    <property type="match status" value="2"/>
</dbReference>
<dbReference type="Gene3D" id="3.30.450.20">
    <property type="entry name" value="PAS domain"/>
    <property type="match status" value="2"/>
</dbReference>
<keyword evidence="11" id="KW-1185">Reference proteome</keyword>
<comment type="catalytic activity">
    <reaction evidence="1">
        <text>ATP + protein L-histidine = ADP + protein N-phospho-L-histidine.</text>
        <dbReference type="EC" id="2.7.13.3"/>
    </reaction>
</comment>
<dbReference type="SMART" id="SM00387">
    <property type="entry name" value="HATPase_c"/>
    <property type="match status" value="1"/>
</dbReference>
<evidence type="ECO:0000313" key="11">
    <source>
        <dbReference type="Proteomes" id="UP000681594"/>
    </source>
</evidence>
<dbReference type="Gene3D" id="3.40.50.2300">
    <property type="match status" value="1"/>
</dbReference>
<feature type="region of interest" description="Disordered" evidence="5">
    <location>
        <begin position="799"/>
        <end position="819"/>
    </location>
</feature>
<dbReference type="PANTHER" id="PTHR43065:SF42">
    <property type="entry name" value="TWO-COMPONENT SENSOR PPRA"/>
    <property type="match status" value="1"/>
</dbReference>
<dbReference type="InterPro" id="IPR004358">
    <property type="entry name" value="Sig_transdc_His_kin-like_C"/>
</dbReference>
<evidence type="ECO:0000256" key="6">
    <source>
        <dbReference type="SAM" id="Phobius"/>
    </source>
</evidence>
<dbReference type="Gene3D" id="3.30.565.10">
    <property type="entry name" value="Histidine kinase-like ATPase, C-terminal domain"/>
    <property type="match status" value="1"/>
</dbReference>
<sequence>MPERLASSTNHGQGLARLAGPGIRARLVLLVLATVLPVLGFAGLVLWRFAEAQRDLVEQSVLTRAEGVARAIDAEFASLTSALRAVGVTTAFQSGDLEGVHRHLVAVAGDLRGYLSLRDAEGHLLLHTAFPFGHPLAAVPRPDWAMPKEGAPEEPQVIDLFGGTRTGSPIYGVSLPVRDAAGRRYLLGAGMRADRLSERLAGEVREPGWSAMVVDRNQRIVARAPVIPDLVGRQAGARFRQEPHGIQRGRTVEGVPAVIAHAETSTGWTIGTSLEAEVVDAPVRQAVWALLGVGALLLACALLLALWAAARIARATRTLSAAAVALGQGEAVPAVRTAVREVDLVGDALSRAASALAVRDAALREREAQLAQTQRLARVGGFEIVVTYDAEGRPAFHNHRSPEYLALHGLKPEAAEEPHGAWLRRIHPEDRARVSTHFAASVEGTGTDYVSEYRVMTPAGEMRWISALAEIERDATGRATRLRGVHVDVSALRRTEAELAENQAALAAAEERLRLALSAGGLVAFDLDLTTGQAVYSPGHFELLGLPEPPDLRSDVGIWKAAMHPDDQPITPEDWERVVAEGRSVTLEHRLITPRGVRWISINGRAMPGTGRFVGVYADITERRAAQALLETRVAEAVAAAESAQAQLAQAQKMEALGQLTGGVAHDFNNLLQVVASGAALLAKRPALAEDRSARRLLDGVAGAAERGAALTRRMLAFARRQELRMEAVDSAVLIGSMRDLLARSLGPATPLDIDLPDGLWAAHADPNQLELALLNLCVNARDAMPPDRFPQGRVRIGARNAPAGPREGSPGAGDPPPVRDCLVITVTDQGAGMDAETLARATEPFFTTKGVGRGTGLGLSMVHGLCAQSGGALRLISAPGEGTVAEIWLPRAEPGEEPAPAQPGGAVVAGPARRLRVLVVDDDPLVLASSVALLVDLGHSTREADSAGAALALLQQGRWADLVLTDHAMPGMTGMELAARIATLCPGLPVILASGYADLPAGMAPDLPRLDKPFGREALAAALARMFPAGEAAEAASPG</sequence>
<keyword evidence="6" id="KW-1133">Transmembrane helix</keyword>
<dbReference type="InterPro" id="IPR005467">
    <property type="entry name" value="His_kinase_dom"/>
</dbReference>
<feature type="modified residue" description="4-aspartylphosphate" evidence="4">
    <location>
        <position position="967"/>
    </location>
</feature>
<evidence type="ECO:0000313" key="10">
    <source>
        <dbReference type="EMBL" id="MBP0443462.1"/>
    </source>
</evidence>
<dbReference type="Pfam" id="PF08447">
    <property type="entry name" value="PAS_3"/>
    <property type="match status" value="2"/>
</dbReference>
<dbReference type="SMART" id="SM00448">
    <property type="entry name" value="REC"/>
    <property type="match status" value="1"/>
</dbReference>
<dbReference type="InterPro" id="IPR011006">
    <property type="entry name" value="CheY-like_superfamily"/>
</dbReference>
<dbReference type="InterPro" id="IPR003661">
    <property type="entry name" value="HisK_dim/P_dom"/>
</dbReference>
<feature type="transmembrane region" description="Helical" evidence="6">
    <location>
        <begin position="286"/>
        <end position="310"/>
    </location>
</feature>
<dbReference type="SMART" id="SM00086">
    <property type="entry name" value="PAC"/>
    <property type="match status" value="2"/>
</dbReference>
<dbReference type="PROSITE" id="PS50110">
    <property type="entry name" value="RESPONSE_REGULATORY"/>
    <property type="match status" value="1"/>
</dbReference>
<evidence type="ECO:0000256" key="3">
    <source>
        <dbReference type="ARBA" id="ARBA00022553"/>
    </source>
</evidence>
<name>A0ABS4A8Y6_9PROT</name>
<dbReference type="PANTHER" id="PTHR43065">
    <property type="entry name" value="SENSOR HISTIDINE KINASE"/>
    <property type="match status" value="1"/>
</dbReference>
<dbReference type="RefSeq" id="WP_209377649.1">
    <property type="nucleotide sequence ID" value="NZ_JAGIZB010000001.1"/>
</dbReference>
<dbReference type="Proteomes" id="UP000681594">
    <property type="component" value="Unassembled WGS sequence"/>
</dbReference>
<dbReference type="PRINTS" id="PR00344">
    <property type="entry name" value="BCTRLSENSOR"/>
</dbReference>
<feature type="domain" description="Response regulatory" evidence="8">
    <location>
        <begin position="917"/>
        <end position="1028"/>
    </location>
</feature>
<comment type="caution">
    <text evidence="10">The sequence shown here is derived from an EMBL/GenBank/DDBJ whole genome shotgun (WGS) entry which is preliminary data.</text>
</comment>
<evidence type="ECO:0000259" key="8">
    <source>
        <dbReference type="PROSITE" id="PS50110"/>
    </source>
</evidence>
<dbReference type="InterPro" id="IPR013655">
    <property type="entry name" value="PAS_fold_3"/>
</dbReference>
<dbReference type="CDD" id="cd00082">
    <property type="entry name" value="HisKA"/>
    <property type="match status" value="1"/>
</dbReference>
<dbReference type="PROSITE" id="PS50109">
    <property type="entry name" value="HIS_KIN"/>
    <property type="match status" value="1"/>
</dbReference>
<dbReference type="InterPro" id="IPR035965">
    <property type="entry name" value="PAS-like_dom_sf"/>
</dbReference>
<dbReference type="InterPro" id="IPR000014">
    <property type="entry name" value="PAS"/>
</dbReference>
<evidence type="ECO:0000256" key="5">
    <source>
        <dbReference type="SAM" id="MobiDB-lite"/>
    </source>
</evidence>
<dbReference type="EMBL" id="JAGIZB010000001">
    <property type="protein sequence ID" value="MBP0443462.1"/>
    <property type="molecule type" value="Genomic_DNA"/>
</dbReference>
<dbReference type="CDD" id="cd18773">
    <property type="entry name" value="PDC1_HK_sensor"/>
    <property type="match status" value="1"/>
</dbReference>
<dbReference type="Pfam" id="PF02518">
    <property type="entry name" value="HATPase_c"/>
    <property type="match status" value="1"/>
</dbReference>
<dbReference type="InterPro" id="IPR001789">
    <property type="entry name" value="Sig_transdc_resp-reg_receiver"/>
</dbReference>
<dbReference type="CDD" id="cd00130">
    <property type="entry name" value="PAS"/>
    <property type="match status" value="1"/>
</dbReference>
<dbReference type="InterPro" id="IPR036890">
    <property type="entry name" value="HATPase_C_sf"/>
</dbReference>
<evidence type="ECO:0000256" key="2">
    <source>
        <dbReference type="ARBA" id="ARBA00012438"/>
    </source>
</evidence>
<accession>A0ABS4A8Y6</accession>
<dbReference type="PROSITE" id="PS50113">
    <property type="entry name" value="PAC"/>
    <property type="match status" value="1"/>
</dbReference>
<dbReference type="Gene3D" id="2.10.70.100">
    <property type="match status" value="1"/>
</dbReference>
<evidence type="ECO:0000259" key="7">
    <source>
        <dbReference type="PROSITE" id="PS50109"/>
    </source>
</evidence>
<dbReference type="SUPFAM" id="SSF52172">
    <property type="entry name" value="CheY-like"/>
    <property type="match status" value="1"/>
</dbReference>